<dbReference type="EMBL" id="JAGTXO010000003">
    <property type="protein sequence ID" value="KAG8469110.1"/>
    <property type="molecule type" value="Genomic_DNA"/>
</dbReference>
<dbReference type="Gene3D" id="2.120.10.80">
    <property type="entry name" value="Kelch-type beta propeller"/>
    <property type="match status" value="2"/>
</dbReference>
<dbReference type="SUPFAM" id="SSF117281">
    <property type="entry name" value="Kelch motif"/>
    <property type="match status" value="1"/>
</dbReference>
<reference evidence="4" key="1">
    <citation type="submission" date="2021-05" db="EMBL/GenBank/DDBJ databases">
        <title>The genome of the haptophyte Pavlova lutheri (Diacronema luteri, Pavlovales) - a model for lipid biosynthesis in eukaryotic algae.</title>
        <authorList>
            <person name="Hulatt C.J."/>
            <person name="Posewitz M.C."/>
        </authorList>
    </citation>
    <scope>NUCLEOTIDE SEQUENCE</scope>
    <source>
        <strain evidence="4">NIVA-4/92</strain>
    </source>
</reference>
<evidence type="ECO:0000256" key="1">
    <source>
        <dbReference type="ARBA" id="ARBA00022441"/>
    </source>
</evidence>
<dbReference type="AlphaFoldDB" id="A0A8J5XW95"/>
<feature type="compositionally biased region" description="Basic and acidic residues" evidence="3">
    <location>
        <begin position="491"/>
        <end position="518"/>
    </location>
</feature>
<dbReference type="OrthoDB" id="45365at2759"/>
<feature type="region of interest" description="Disordered" evidence="3">
    <location>
        <begin position="162"/>
        <end position="197"/>
    </location>
</feature>
<dbReference type="Proteomes" id="UP000751190">
    <property type="component" value="Unassembled WGS sequence"/>
</dbReference>
<proteinExistence type="predicted"/>
<feature type="compositionally biased region" description="Gly residues" evidence="3">
    <location>
        <begin position="182"/>
        <end position="191"/>
    </location>
</feature>
<sequence length="533" mass="54791">MRWRAFAASSTPPSKRYAATAVAIDQRVLLYGGTQGGTVVDELWVLEIALGGARGVWMRPDVGGGAPPGRSGHTACLLHAGRKQPSLCAIFAGEGLHGELADLALLRLHAPAADGRGDAADAAIFRATTRAEVDERTEAVTLTTLALAQPLGPPLSLEWVLHATPPPPPPARARNDGDDDGGGVGDGGDTDGAGSAAAWPAPRVAHAAATIFDDSLLVFGGSAAGGFEAFNDLWQCKIKDSAGTASIVWRRPSCAGSAPAPSAGHSLSAIGVRALLVGGSFVDAAYVLDCATWAWARCALGGDEGGAPSRAFYAAVPAGRAVLLFGGVDASTDEEVSAVVGVRLDADLLLDAHAERGAGDVAVSATPCSIQRDAGVKQPAARSHVCAARVGDAVLLFGGRGGGSSSHLGGESACCVEGEDDARRRAQDEEELAEEVGAVLRASKAEARAEDKRAQRAQAALTAAEQREAAARQAEADRLSRAAADRALRERGEAAAAAIREEQRRKAQEEREAREALKASRTGGGFRLEPRAK</sequence>
<dbReference type="PANTHER" id="PTHR46093">
    <property type="entry name" value="ACYL-COA-BINDING DOMAIN-CONTAINING PROTEIN 5"/>
    <property type="match status" value="1"/>
</dbReference>
<name>A0A8J5XW95_DIALT</name>
<keyword evidence="2" id="KW-0677">Repeat</keyword>
<evidence type="ECO:0000313" key="5">
    <source>
        <dbReference type="Proteomes" id="UP000751190"/>
    </source>
</evidence>
<dbReference type="PANTHER" id="PTHR46093:SF18">
    <property type="entry name" value="FIBRONECTIN TYPE-III DOMAIN-CONTAINING PROTEIN"/>
    <property type="match status" value="1"/>
</dbReference>
<accession>A0A8J5XW95</accession>
<evidence type="ECO:0000256" key="3">
    <source>
        <dbReference type="SAM" id="MobiDB-lite"/>
    </source>
</evidence>
<feature type="region of interest" description="Disordered" evidence="3">
    <location>
        <begin position="491"/>
        <end position="533"/>
    </location>
</feature>
<dbReference type="InterPro" id="IPR011043">
    <property type="entry name" value="Gal_Oxase/kelch_b-propeller"/>
</dbReference>
<evidence type="ECO:0000256" key="2">
    <source>
        <dbReference type="ARBA" id="ARBA00022737"/>
    </source>
</evidence>
<keyword evidence="1" id="KW-0880">Kelch repeat</keyword>
<evidence type="ECO:0000313" key="4">
    <source>
        <dbReference type="EMBL" id="KAG8469110.1"/>
    </source>
</evidence>
<protein>
    <submittedName>
        <fullName evidence="4">Uncharacterized protein</fullName>
    </submittedName>
</protein>
<comment type="caution">
    <text evidence="4">The sequence shown here is derived from an EMBL/GenBank/DDBJ whole genome shotgun (WGS) entry which is preliminary data.</text>
</comment>
<gene>
    <name evidence="4" type="ORF">KFE25_007628</name>
</gene>
<keyword evidence="5" id="KW-1185">Reference proteome</keyword>
<dbReference type="Pfam" id="PF24681">
    <property type="entry name" value="Kelch_KLHDC2_KLHL20_DRC7"/>
    <property type="match status" value="1"/>
</dbReference>
<dbReference type="SUPFAM" id="SSF50965">
    <property type="entry name" value="Galactose oxidase, central domain"/>
    <property type="match status" value="1"/>
</dbReference>
<dbReference type="InterPro" id="IPR015915">
    <property type="entry name" value="Kelch-typ_b-propeller"/>
</dbReference>
<organism evidence="4 5">
    <name type="scientific">Diacronema lutheri</name>
    <name type="common">Unicellular marine alga</name>
    <name type="synonym">Monochrysis lutheri</name>
    <dbReference type="NCBI Taxonomy" id="2081491"/>
    <lineage>
        <taxon>Eukaryota</taxon>
        <taxon>Haptista</taxon>
        <taxon>Haptophyta</taxon>
        <taxon>Pavlovophyceae</taxon>
        <taxon>Pavlovales</taxon>
        <taxon>Pavlovaceae</taxon>
        <taxon>Diacronema</taxon>
    </lineage>
</organism>